<dbReference type="CDD" id="cd04301">
    <property type="entry name" value="NAT_SF"/>
    <property type="match status" value="1"/>
</dbReference>
<dbReference type="Gene3D" id="3.40.50.10310">
    <property type="entry name" value="Creatininase"/>
    <property type="match status" value="1"/>
</dbReference>
<dbReference type="PROSITE" id="PS51186">
    <property type="entry name" value="GNAT"/>
    <property type="match status" value="1"/>
</dbReference>
<evidence type="ECO:0000313" key="8">
    <source>
        <dbReference type="Proteomes" id="UP000324646"/>
    </source>
</evidence>
<dbReference type="AlphaFoldDB" id="A0A5C0SHC1"/>
<evidence type="ECO:0000256" key="5">
    <source>
        <dbReference type="ARBA" id="ARBA00024029"/>
    </source>
</evidence>
<dbReference type="SUPFAM" id="SSF102215">
    <property type="entry name" value="Creatininase"/>
    <property type="match status" value="1"/>
</dbReference>
<dbReference type="OrthoDB" id="9801445at2"/>
<dbReference type="KEGG" id="crs:FQB35_12790"/>
<dbReference type="SUPFAM" id="SSF55729">
    <property type="entry name" value="Acyl-CoA N-acyltransferases (Nat)"/>
    <property type="match status" value="1"/>
</dbReference>
<dbReference type="Proteomes" id="UP000324646">
    <property type="component" value="Chromosome"/>
</dbReference>
<gene>
    <name evidence="7" type="ORF">FQB35_12790</name>
</gene>
<keyword evidence="3" id="KW-0378">Hydrolase</keyword>
<reference evidence="7 8" key="1">
    <citation type="submission" date="2019-07" db="EMBL/GenBank/DDBJ databases">
        <title>Complete genome of Crassaminicella thermophila SY095.</title>
        <authorList>
            <person name="Li X."/>
        </authorList>
    </citation>
    <scope>NUCLEOTIDE SEQUENCE [LARGE SCALE GENOMIC DNA]</scope>
    <source>
        <strain evidence="7 8">SY095</strain>
    </source>
</reference>
<dbReference type="Pfam" id="PF02633">
    <property type="entry name" value="Creatininase"/>
    <property type="match status" value="1"/>
</dbReference>
<keyword evidence="7" id="KW-0808">Transferase</keyword>
<evidence type="ECO:0000256" key="4">
    <source>
        <dbReference type="ARBA" id="ARBA00022833"/>
    </source>
</evidence>
<accession>A0A5C0SHC1</accession>
<dbReference type="InterPro" id="IPR003785">
    <property type="entry name" value="Creatininase/forma_Hydrolase"/>
</dbReference>
<keyword evidence="8" id="KW-1185">Reference proteome</keyword>
<dbReference type="RefSeq" id="WP_148810298.1">
    <property type="nucleotide sequence ID" value="NZ_CP042243.1"/>
</dbReference>
<dbReference type="Pfam" id="PF00583">
    <property type="entry name" value="Acetyltransf_1"/>
    <property type="match status" value="1"/>
</dbReference>
<keyword evidence="4" id="KW-0862">Zinc</keyword>
<comment type="cofactor">
    <cofactor evidence="1">
        <name>Zn(2+)</name>
        <dbReference type="ChEBI" id="CHEBI:29105"/>
    </cofactor>
</comment>
<dbReference type="InterPro" id="IPR000182">
    <property type="entry name" value="GNAT_dom"/>
</dbReference>
<name>A0A5C0SHC1_CRATE</name>
<evidence type="ECO:0000256" key="3">
    <source>
        <dbReference type="ARBA" id="ARBA00022801"/>
    </source>
</evidence>
<evidence type="ECO:0000313" key="7">
    <source>
        <dbReference type="EMBL" id="QEK13126.1"/>
    </source>
</evidence>
<dbReference type="InterPro" id="IPR016181">
    <property type="entry name" value="Acyl_CoA_acyltransferase"/>
</dbReference>
<dbReference type="PANTHER" id="PTHR35005">
    <property type="entry name" value="3-DEHYDRO-SCYLLO-INOSOSE HYDROLASE"/>
    <property type="match status" value="1"/>
</dbReference>
<evidence type="ECO:0000256" key="1">
    <source>
        <dbReference type="ARBA" id="ARBA00001947"/>
    </source>
</evidence>
<feature type="domain" description="N-acetyltransferase" evidence="6">
    <location>
        <begin position="302"/>
        <end position="468"/>
    </location>
</feature>
<dbReference type="Gene3D" id="3.40.630.30">
    <property type="match status" value="1"/>
</dbReference>
<dbReference type="PANTHER" id="PTHR35005:SF1">
    <property type="entry name" value="2-AMINO-5-FORMYLAMINO-6-RIBOSYLAMINOPYRIMIDIN-4(3H)-ONE 5'-MONOPHOSPHATE DEFORMYLASE"/>
    <property type="match status" value="1"/>
</dbReference>
<dbReference type="GO" id="GO:0016811">
    <property type="term" value="F:hydrolase activity, acting on carbon-nitrogen (but not peptide) bonds, in linear amides"/>
    <property type="evidence" value="ECO:0007669"/>
    <property type="project" value="TreeGrafter"/>
</dbReference>
<dbReference type="GO" id="GO:0046872">
    <property type="term" value="F:metal ion binding"/>
    <property type="evidence" value="ECO:0007669"/>
    <property type="project" value="UniProtKB-KW"/>
</dbReference>
<comment type="similarity">
    <text evidence="5">Belongs to the creatininase superfamily.</text>
</comment>
<evidence type="ECO:0000256" key="2">
    <source>
        <dbReference type="ARBA" id="ARBA00022723"/>
    </source>
</evidence>
<dbReference type="GO" id="GO:0016747">
    <property type="term" value="F:acyltransferase activity, transferring groups other than amino-acyl groups"/>
    <property type="evidence" value="ECO:0007669"/>
    <property type="project" value="InterPro"/>
</dbReference>
<proteinExistence type="inferred from homology"/>
<evidence type="ECO:0000259" key="6">
    <source>
        <dbReference type="PROSITE" id="PS51186"/>
    </source>
</evidence>
<sequence>MSKSIMEITWEELEMIDKEKAVMFITFAPIEEHGKHLPLGVDVFQSKQWEEETIKLLEDEFSDYEFLIMPPLPFGYGNIVGFPGNLHLKQDTIKRVAYEVIENVVNWGMKNIVIIAGHAEPKHLIAIEEACDEINTKYGVCAFSPMGAIFSNEKLRLNIRHDHEIEKLLNKYPNDFHAGWIETSNMLDIKSRLVKASYPEQPDICINHEDMVCPEKVSEKIKGFGHMGYPKIASAKLGELLNDWMTQTLFEAIRAFIIRDNYQIYEHHFLYNNPFFRTSNIVTGNRPLSHMKEIILRNGNKLIIRKATSEDAEKTANYKTVIAGESDFLTFGENEIAITTEKERESIESINCKDNSIMIIALLDDEIVGLIVFRGGDRVRVRHVGEIGVTVRKSHWGLGIGSFLFEFLIEWAKQTGIIRKMNLRVRTDNENAIKLYEKYGFKKEGILKRDFYINGIFYDSISMGLLID</sequence>
<organism evidence="7 8">
    <name type="scientific">Crassaminicella thermophila</name>
    <dbReference type="NCBI Taxonomy" id="2599308"/>
    <lineage>
        <taxon>Bacteria</taxon>
        <taxon>Bacillati</taxon>
        <taxon>Bacillota</taxon>
        <taxon>Clostridia</taxon>
        <taxon>Eubacteriales</taxon>
        <taxon>Clostridiaceae</taxon>
        <taxon>Crassaminicella</taxon>
    </lineage>
</organism>
<dbReference type="EMBL" id="CP042243">
    <property type="protein sequence ID" value="QEK13126.1"/>
    <property type="molecule type" value="Genomic_DNA"/>
</dbReference>
<dbReference type="InterPro" id="IPR024087">
    <property type="entry name" value="Creatininase-like_sf"/>
</dbReference>
<keyword evidence="2" id="KW-0479">Metal-binding</keyword>
<protein>
    <submittedName>
        <fullName evidence="7">GNAT family N-acetyltransferase</fullName>
    </submittedName>
</protein>
<dbReference type="GO" id="GO:0009231">
    <property type="term" value="P:riboflavin biosynthetic process"/>
    <property type="evidence" value="ECO:0007669"/>
    <property type="project" value="TreeGrafter"/>
</dbReference>